<gene>
    <name evidence="2" type="ORF">FHP88_17985</name>
</gene>
<name>A0A558DLT2_9GAMM</name>
<dbReference type="PANTHER" id="PTHR42852:SF18">
    <property type="entry name" value="CHROMOSOME UNDETERMINED SCAFFOLD_47, WHOLE GENOME SHOTGUN SEQUENCE"/>
    <property type="match status" value="1"/>
</dbReference>
<accession>A0A558DLT2</accession>
<dbReference type="InterPro" id="IPR000866">
    <property type="entry name" value="AhpC/TSA"/>
</dbReference>
<evidence type="ECO:0000313" key="3">
    <source>
        <dbReference type="Proteomes" id="UP000316649"/>
    </source>
</evidence>
<keyword evidence="3" id="KW-1185">Reference proteome</keyword>
<dbReference type="PROSITE" id="PS51352">
    <property type="entry name" value="THIOREDOXIN_2"/>
    <property type="match status" value="1"/>
</dbReference>
<proteinExistence type="predicted"/>
<dbReference type="InterPro" id="IPR013766">
    <property type="entry name" value="Thioredoxin_domain"/>
</dbReference>
<dbReference type="SUPFAM" id="SSF52833">
    <property type="entry name" value="Thioredoxin-like"/>
    <property type="match status" value="1"/>
</dbReference>
<dbReference type="Gene3D" id="3.40.30.10">
    <property type="entry name" value="Glutaredoxin"/>
    <property type="match status" value="1"/>
</dbReference>
<dbReference type="GO" id="GO:0016491">
    <property type="term" value="F:oxidoreductase activity"/>
    <property type="evidence" value="ECO:0007669"/>
    <property type="project" value="InterPro"/>
</dbReference>
<dbReference type="EMBL" id="VMNH01000031">
    <property type="protein sequence ID" value="TVO69541.1"/>
    <property type="molecule type" value="Genomic_DNA"/>
</dbReference>
<dbReference type="RefSeq" id="WP_144360480.1">
    <property type="nucleotide sequence ID" value="NZ_VMNH01000031.1"/>
</dbReference>
<organism evidence="2 3">
    <name type="scientific">Sedimenticola selenatireducens</name>
    <dbReference type="NCBI Taxonomy" id="191960"/>
    <lineage>
        <taxon>Bacteria</taxon>
        <taxon>Pseudomonadati</taxon>
        <taxon>Pseudomonadota</taxon>
        <taxon>Gammaproteobacteria</taxon>
        <taxon>Chromatiales</taxon>
        <taxon>Sedimenticolaceae</taxon>
        <taxon>Sedimenticola</taxon>
    </lineage>
</organism>
<dbReference type="InterPro" id="IPR050553">
    <property type="entry name" value="Thioredoxin_ResA/DsbE_sf"/>
</dbReference>
<dbReference type="GO" id="GO:0016209">
    <property type="term" value="F:antioxidant activity"/>
    <property type="evidence" value="ECO:0007669"/>
    <property type="project" value="InterPro"/>
</dbReference>
<dbReference type="Pfam" id="PF00578">
    <property type="entry name" value="AhpC-TSA"/>
    <property type="match status" value="1"/>
</dbReference>
<dbReference type="PROSITE" id="PS51257">
    <property type="entry name" value="PROKAR_LIPOPROTEIN"/>
    <property type="match status" value="1"/>
</dbReference>
<evidence type="ECO:0000259" key="1">
    <source>
        <dbReference type="PROSITE" id="PS51352"/>
    </source>
</evidence>
<comment type="caution">
    <text evidence="2">The sequence shown here is derived from an EMBL/GenBank/DDBJ whole genome shotgun (WGS) entry which is preliminary data.</text>
</comment>
<dbReference type="PANTHER" id="PTHR42852">
    <property type="entry name" value="THIOL:DISULFIDE INTERCHANGE PROTEIN DSBE"/>
    <property type="match status" value="1"/>
</dbReference>
<reference evidence="2 3" key="1">
    <citation type="submission" date="2019-07" db="EMBL/GenBank/DDBJ databases">
        <title>The pathways for chlorine oxyanion respiration interact through the shared metabolite chlorate.</title>
        <authorList>
            <person name="Barnum T.P."/>
            <person name="Cheng Y."/>
            <person name="Hill K.A."/>
            <person name="Lucas L.N."/>
            <person name="Carlson H.K."/>
            <person name="Coates J.D."/>
        </authorList>
    </citation>
    <scope>NUCLEOTIDE SEQUENCE [LARGE SCALE GENOMIC DNA]</scope>
    <source>
        <strain evidence="2 3">BK-1</strain>
    </source>
</reference>
<evidence type="ECO:0000313" key="2">
    <source>
        <dbReference type="EMBL" id="TVO69541.1"/>
    </source>
</evidence>
<dbReference type="OrthoDB" id="9799347at2"/>
<dbReference type="Proteomes" id="UP000316649">
    <property type="component" value="Unassembled WGS sequence"/>
</dbReference>
<feature type="domain" description="Thioredoxin" evidence="1">
    <location>
        <begin position="31"/>
        <end position="170"/>
    </location>
</feature>
<dbReference type="CDD" id="cd02966">
    <property type="entry name" value="TlpA_like_family"/>
    <property type="match status" value="1"/>
</dbReference>
<protein>
    <submittedName>
        <fullName evidence="2">TlpA family protein disulfide reductase</fullName>
    </submittedName>
</protein>
<dbReference type="InterPro" id="IPR036249">
    <property type="entry name" value="Thioredoxin-like_sf"/>
</dbReference>
<dbReference type="AlphaFoldDB" id="A0A558DLT2"/>
<sequence>MKLNYPGNLRYLSVLIMLFLLLGCDSTPPRLLKGKPVPAIQLERLDGSSVQYPSATYQGQVVVIDFWADWCALCRDELIKHEQLYRQFHAQGLEVFAINIEQSRETAEAFIADLGLTYEVLLDKQGSVARSFGVMGLPAAYVIDRQGNLFSRVIGGSDVAQMHQLVKELL</sequence>